<evidence type="ECO:0000313" key="2">
    <source>
        <dbReference type="Proteomes" id="UP000625283"/>
    </source>
</evidence>
<gene>
    <name evidence="1" type="ORF">JKG61_22250</name>
</gene>
<keyword evidence="2" id="KW-1185">Reference proteome</keyword>
<dbReference type="RefSeq" id="WP_202105212.1">
    <property type="nucleotide sequence ID" value="NZ_JAERTY010000018.1"/>
</dbReference>
<organism evidence="1 2">
    <name type="scientific">Sphingobacterium faecale</name>
    <dbReference type="NCBI Taxonomy" id="2803775"/>
    <lineage>
        <taxon>Bacteria</taxon>
        <taxon>Pseudomonadati</taxon>
        <taxon>Bacteroidota</taxon>
        <taxon>Sphingobacteriia</taxon>
        <taxon>Sphingobacteriales</taxon>
        <taxon>Sphingobacteriaceae</taxon>
        <taxon>Sphingobacterium</taxon>
    </lineage>
</organism>
<evidence type="ECO:0000313" key="1">
    <source>
        <dbReference type="EMBL" id="MBL1411497.1"/>
    </source>
</evidence>
<proteinExistence type="predicted"/>
<reference evidence="1 2" key="1">
    <citation type="submission" date="2021-01" db="EMBL/GenBank/DDBJ databases">
        <title>C459-1 draft genome sequence.</title>
        <authorList>
            <person name="Zhang X.-F."/>
        </authorList>
    </citation>
    <scope>NUCLEOTIDE SEQUENCE [LARGE SCALE GENOMIC DNA]</scope>
    <source>
        <strain evidence="2">C459-1</strain>
    </source>
</reference>
<name>A0ABS1R9V7_9SPHI</name>
<sequence>MKNYPFTQEGLNDFLHDLYRSSIRLQIKEQDRILECIQGWIPYRFHLSSPQLDYLDSLDEGFMDDLAQQIAYAINHQLPITLDKKTDAATTALAEGDSVKVTAYEAWQKGQASAEEKAPDPDRANFSASPEAKLIIRIFYRSP</sequence>
<accession>A0ABS1R9V7</accession>
<comment type="caution">
    <text evidence="1">The sequence shown here is derived from an EMBL/GenBank/DDBJ whole genome shotgun (WGS) entry which is preliminary data.</text>
</comment>
<dbReference type="EMBL" id="JAERTY010000018">
    <property type="protein sequence ID" value="MBL1411497.1"/>
    <property type="molecule type" value="Genomic_DNA"/>
</dbReference>
<protein>
    <submittedName>
        <fullName evidence="1">Uncharacterized protein</fullName>
    </submittedName>
</protein>
<dbReference type="Proteomes" id="UP000625283">
    <property type="component" value="Unassembled WGS sequence"/>
</dbReference>